<keyword evidence="2" id="KW-0732">Signal</keyword>
<reference evidence="4" key="1">
    <citation type="submission" date="2025-08" db="UniProtKB">
        <authorList>
            <consortium name="RefSeq"/>
        </authorList>
    </citation>
    <scope>IDENTIFICATION</scope>
    <source>
        <tissue evidence="4">Whole body</tissue>
    </source>
</reference>
<proteinExistence type="predicted"/>
<evidence type="ECO:0000313" key="3">
    <source>
        <dbReference type="Proteomes" id="UP000694925"/>
    </source>
</evidence>
<evidence type="ECO:0000313" key="4">
    <source>
        <dbReference type="RefSeq" id="XP_017878339.1"/>
    </source>
</evidence>
<feature type="compositionally biased region" description="Basic and acidic residues" evidence="1">
    <location>
        <begin position="73"/>
        <end position="94"/>
    </location>
</feature>
<name>A0AAJ7IWT1_9HYME</name>
<dbReference type="KEGG" id="ccal:108623942"/>
<dbReference type="GeneID" id="108623942"/>
<dbReference type="RefSeq" id="XP_017878339.1">
    <property type="nucleotide sequence ID" value="XM_018022850.2"/>
</dbReference>
<protein>
    <submittedName>
        <fullName evidence="4">Uncharacterized protein LOC108623942</fullName>
    </submittedName>
</protein>
<evidence type="ECO:0000256" key="1">
    <source>
        <dbReference type="SAM" id="MobiDB-lite"/>
    </source>
</evidence>
<feature type="chain" id="PRO_5042495063" evidence="2">
    <location>
        <begin position="24"/>
        <end position="132"/>
    </location>
</feature>
<dbReference type="AlphaFoldDB" id="A0AAJ7IWT1"/>
<keyword evidence="3" id="KW-1185">Reference proteome</keyword>
<gene>
    <name evidence="4" type="primary">LOC108623942</name>
</gene>
<organism evidence="3 4">
    <name type="scientific">Ceratina calcarata</name>
    <dbReference type="NCBI Taxonomy" id="156304"/>
    <lineage>
        <taxon>Eukaryota</taxon>
        <taxon>Metazoa</taxon>
        <taxon>Ecdysozoa</taxon>
        <taxon>Arthropoda</taxon>
        <taxon>Hexapoda</taxon>
        <taxon>Insecta</taxon>
        <taxon>Pterygota</taxon>
        <taxon>Neoptera</taxon>
        <taxon>Endopterygota</taxon>
        <taxon>Hymenoptera</taxon>
        <taxon>Apocrita</taxon>
        <taxon>Aculeata</taxon>
        <taxon>Apoidea</taxon>
        <taxon>Anthophila</taxon>
        <taxon>Apidae</taxon>
        <taxon>Ceratina</taxon>
        <taxon>Zadontomerus</taxon>
    </lineage>
</organism>
<evidence type="ECO:0000256" key="2">
    <source>
        <dbReference type="SAM" id="SignalP"/>
    </source>
</evidence>
<dbReference type="Proteomes" id="UP000694925">
    <property type="component" value="Unplaced"/>
</dbReference>
<accession>A0AAJ7IWT1</accession>
<feature type="region of interest" description="Disordered" evidence="1">
    <location>
        <begin position="72"/>
        <end position="94"/>
    </location>
</feature>
<sequence length="132" mass="15323">MSRLTSVYFIFIVIQLLVTLSTCQVDDRLNVLDEWRVQPPQIEIRLLKSHTSKDGNILDSIEYIFSNNNEYAESQKQENTGKKSEDVRTEEEKKTTVIPKFGGRTIFRIPKIQCPPGQQRDYLGECRDVFVP</sequence>
<feature type="signal peptide" evidence="2">
    <location>
        <begin position="1"/>
        <end position="23"/>
    </location>
</feature>